<keyword evidence="1" id="KW-0732">Signal</keyword>
<evidence type="ECO:0000313" key="3">
    <source>
        <dbReference type="Proteomes" id="UP000233435"/>
    </source>
</evidence>
<organism evidence="2 3">
    <name type="scientific">Confluentibacter flavum</name>
    <dbReference type="NCBI Taxonomy" id="1909700"/>
    <lineage>
        <taxon>Bacteria</taxon>
        <taxon>Pseudomonadati</taxon>
        <taxon>Bacteroidota</taxon>
        <taxon>Flavobacteriia</taxon>
        <taxon>Flavobacteriales</taxon>
        <taxon>Flavobacteriaceae</taxon>
        <taxon>Confluentibacter</taxon>
    </lineage>
</organism>
<dbReference type="AlphaFoldDB" id="A0A2N3HPI7"/>
<name>A0A2N3HPI7_9FLAO</name>
<dbReference type="RefSeq" id="WP_106657965.1">
    <property type="nucleotide sequence ID" value="NZ_PJEO01000004.1"/>
</dbReference>
<dbReference type="OrthoDB" id="1489343at2"/>
<evidence type="ECO:0000256" key="1">
    <source>
        <dbReference type="SAM" id="SignalP"/>
    </source>
</evidence>
<reference evidence="2 3" key="1">
    <citation type="submission" date="2017-12" db="EMBL/GenBank/DDBJ databases">
        <title>Confluentibacter flavum sp. nov., isolated from the saline lake.</title>
        <authorList>
            <person name="Yu L."/>
        </authorList>
    </citation>
    <scope>NUCLEOTIDE SEQUENCE [LARGE SCALE GENOMIC DNA]</scope>
    <source>
        <strain evidence="2 3">3B</strain>
    </source>
</reference>
<feature type="signal peptide" evidence="1">
    <location>
        <begin position="1"/>
        <end position="19"/>
    </location>
</feature>
<keyword evidence="3" id="KW-1185">Reference proteome</keyword>
<proteinExistence type="predicted"/>
<comment type="caution">
    <text evidence="2">The sequence shown here is derived from an EMBL/GenBank/DDBJ whole genome shotgun (WGS) entry which is preliminary data.</text>
</comment>
<dbReference type="EMBL" id="PJEO01000004">
    <property type="protein sequence ID" value="PKQ46837.1"/>
    <property type="molecule type" value="Genomic_DNA"/>
</dbReference>
<feature type="chain" id="PRO_5014800947" description="DUF481 domain-containing protein" evidence="1">
    <location>
        <begin position="20"/>
        <end position="410"/>
    </location>
</feature>
<gene>
    <name evidence="2" type="ORF">CSW08_00565</name>
</gene>
<protein>
    <recommendedName>
        <fullName evidence="4">DUF481 domain-containing protein</fullName>
    </recommendedName>
</protein>
<dbReference type="Proteomes" id="UP000233435">
    <property type="component" value="Unassembled WGS sequence"/>
</dbReference>
<accession>A0A2N3HPI7</accession>
<evidence type="ECO:0008006" key="4">
    <source>
        <dbReference type="Google" id="ProtNLM"/>
    </source>
</evidence>
<sequence length="410" mass="47510">MTKLLLTIIIFCFAFQSFSQDSNSTVRVFLDCDFCDNTYIKQNLNNVEFVRDQNFADVHLFFVRQINGSGGSLYDIDFIGKNELEYLSDKISFSTDSNMTNDDVRNRILNFIKLGLVRYWLKREQTDVVTITVNKREGQGEEEVVDDPWNYWVFELNARGDIDGEQQRKQLDVDFSASAKRVTEQNKFSIRASYSENKSTFNYENEEINAIRQSKDIRISDVISIGGNWSVGAFGRIGSSVYSNQDFYWELKPAIEFNFFDYSKSAEKQLVLSYRNGMIYNEYIETSVFAKDDEHLWEHEVILGGTVNKRWGNIFAEASFEQYLNDTTLNAFRFYLGTSIRVFKGFNLNINGNYRIVSNQINLPAGDVSLEELLLRQQQLASGFEYSLRIGISYSFGSIYNTIVNPRFNF</sequence>
<evidence type="ECO:0000313" key="2">
    <source>
        <dbReference type="EMBL" id="PKQ46837.1"/>
    </source>
</evidence>